<dbReference type="Pfam" id="PF00440">
    <property type="entry name" value="TetR_N"/>
    <property type="match status" value="1"/>
</dbReference>
<dbReference type="Pfam" id="PF02909">
    <property type="entry name" value="TetR_C_1"/>
    <property type="match status" value="1"/>
</dbReference>
<dbReference type="GO" id="GO:0045892">
    <property type="term" value="P:negative regulation of DNA-templated transcription"/>
    <property type="evidence" value="ECO:0007669"/>
    <property type="project" value="InterPro"/>
</dbReference>
<reference evidence="8 9" key="1">
    <citation type="submission" date="2018-06" db="EMBL/GenBank/DDBJ databases">
        <title>Sphaerisporangium craniellae sp. nov., isolated from a marine sponge in the South China Sea.</title>
        <authorList>
            <person name="Li L."/>
        </authorList>
    </citation>
    <scope>NUCLEOTIDE SEQUENCE [LARGE SCALE GENOMIC DNA]</scope>
    <source>
        <strain evidence="8 9">CCTCC AA 208026</strain>
    </source>
</reference>
<gene>
    <name evidence="8" type="ORF">DQ384_28405</name>
</gene>
<dbReference type="InterPro" id="IPR003012">
    <property type="entry name" value="Tet_transcr_reg_TetR"/>
</dbReference>
<accession>A0A367F8Y6</accession>
<feature type="DNA-binding region" description="H-T-H motif" evidence="5">
    <location>
        <begin position="32"/>
        <end position="51"/>
    </location>
</feature>
<keyword evidence="2" id="KW-0805">Transcription regulation</keyword>
<evidence type="ECO:0000256" key="2">
    <source>
        <dbReference type="ARBA" id="ARBA00023015"/>
    </source>
</evidence>
<dbReference type="PRINTS" id="PR00400">
    <property type="entry name" value="TETREPRESSOR"/>
</dbReference>
<sequence>MPAKRPPVPLSRERIIEAALHIADGQGLRRLTMRRLGDALQVEAMAIYHHLPRGKEALMDALAEHVTTVAVEPSGAAGWQDVARAWARASRAALLEHPGVLALALTKPPRGTALMAIREQAEQLDASGLGDAARAVRTLRAYVMGSVAVEFQRSGWAAGPAGDDGDLDDAEDAAESANGGTGGLGGARLGGATAAVPESGEEAAEAFERGLDALLRGLAEA</sequence>
<dbReference type="PROSITE" id="PS50977">
    <property type="entry name" value="HTH_TETR_2"/>
    <property type="match status" value="1"/>
</dbReference>
<comment type="caution">
    <text evidence="8">The sequence shown here is derived from an EMBL/GenBank/DDBJ whole genome shotgun (WGS) entry which is preliminary data.</text>
</comment>
<dbReference type="PANTHER" id="PTHR30055">
    <property type="entry name" value="HTH-TYPE TRANSCRIPTIONAL REGULATOR RUTR"/>
    <property type="match status" value="1"/>
</dbReference>
<dbReference type="GO" id="GO:0000976">
    <property type="term" value="F:transcription cis-regulatory region binding"/>
    <property type="evidence" value="ECO:0007669"/>
    <property type="project" value="TreeGrafter"/>
</dbReference>
<keyword evidence="9" id="KW-1185">Reference proteome</keyword>
<dbReference type="SUPFAM" id="SSF46689">
    <property type="entry name" value="Homeodomain-like"/>
    <property type="match status" value="1"/>
</dbReference>
<feature type="compositionally biased region" description="Gly residues" evidence="6">
    <location>
        <begin position="179"/>
        <end position="189"/>
    </location>
</feature>
<dbReference type="OrthoDB" id="329481at2"/>
<dbReference type="InterPro" id="IPR004111">
    <property type="entry name" value="Repressor_TetR_C"/>
</dbReference>
<protein>
    <submittedName>
        <fullName evidence="8">TetR family transcriptional regulator</fullName>
    </submittedName>
</protein>
<evidence type="ECO:0000256" key="6">
    <source>
        <dbReference type="SAM" id="MobiDB-lite"/>
    </source>
</evidence>
<dbReference type="InterPro" id="IPR050109">
    <property type="entry name" value="HTH-type_TetR-like_transc_reg"/>
</dbReference>
<dbReference type="PANTHER" id="PTHR30055:SF151">
    <property type="entry name" value="TRANSCRIPTIONAL REGULATORY PROTEIN"/>
    <property type="match status" value="1"/>
</dbReference>
<name>A0A367F8Y6_9ACTN</name>
<dbReference type="GO" id="GO:0003700">
    <property type="term" value="F:DNA-binding transcription factor activity"/>
    <property type="evidence" value="ECO:0007669"/>
    <property type="project" value="TreeGrafter"/>
</dbReference>
<organism evidence="8 9">
    <name type="scientific">Sphaerisporangium album</name>
    <dbReference type="NCBI Taxonomy" id="509200"/>
    <lineage>
        <taxon>Bacteria</taxon>
        <taxon>Bacillati</taxon>
        <taxon>Actinomycetota</taxon>
        <taxon>Actinomycetes</taxon>
        <taxon>Streptosporangiales</taxon>
        <taxon>Streptosporangiaceae</taxon>
        <taxon>Sphaerisporangium</taxon>
    </lineage>
</organism>
<proteinExistence type="predicted"/>
<evidence type="ECO:0000256" key="5">
    <source>
        <dbReference type="PROSITE-ProRule" id="PRU00335"/>
    </source>
</evidence>
<dbReference type="Gene3D" id="1.10.357.10">
    <property type="entry name" value="Tetracycline Repressor, domain 2"/>
    <property type="match status" value="1"/>
</dbReference>
<keyword evidence="1" id="KW-0678">Repressor</keyword>
<dbReference type="Gene3D" id="1.10.10.60">
    <property type="entry name" value="Homeodomain-like"/>
    <property type="match status" value="1"/>
</dbReference>
<dbReference type="GO" id="GO:0046677">
    <property type="term" value="P:response to antibiotic"/>
    <property type="evidence" value="ECO:0007669"/>
    <property type="project" value="InterPro"/>
</dbReference>
<evidence type="ECO:0000256" key="3">
    <source>
        <dbReference type="ARBA" id="ARBA00023125"/>
    </source>
</evidence>
<feature type="region of interest" description="Disordered" evidence="6">
    <location>
        <begin position="160"/>
        <end position="203"/>
    </location>
</feature>
<evidence type="ECO:0000259" key="7">
    <source>
        <dbReference type="PROSITE" id="PS50977"/>
    </source>
</evidence>
<feature type="domain" description="HTH tetR-type" evidence="7">
    <location>
        <begin position="9"/>
        <end position="69"/>
    </location>
</feature>
<keyword evidence="3 5" id="KW-0238">DNA-binding</keyword>
<evidence type="ECO:0000256" key="1">
    <source>
        <dbReference type="ARBA" id="ARBA00022491"/>
    </source>
</evidence>
<dbReference type="SUPFAM" id="SSF48498">
    <property type="entry name" value="Tetracyclin repressor-like, C-terminal domain"/>
    <property type="match status" value="1"/>
</dbReference>
<evidence type="ECO:0000313" key="8">
    <source>
        <dbReference type="EMBL" id="RCG26814.1"/>
    </source>
</evidence>
<dbReference type="Proteomes" id="UP000253094">
    <property type="component" value="Unassembled WGS sequence"/>
</dbReference>
<evidence type="ECO:0000256" key="4">
    <source>
        <dbReference type="ARBA" id="ARBA00023163"/>
    </source>
</evidence>
<evidence type="ECO:0000313" key="9">
    <source>
        <dbReference type="Proteomes" id="UP000253094"/>
    </source>
</evidence>
<dbReference type="EMBL" id="QOIL01000018">
    <property type="protein sequence ID" value="RCG26814.1"/>
    <property type="molecule type" value="Genomic_DNA"/>
</dbReference>
<dbReference type="InterPro" id="IPR001647">
    <property type="entry name" value="HTH_TetR"/>
</dbReference>
<dbReference type="RefSeq" id="WP_114031943.1">
    <property type="nucleotide sequence ID" value="NZ_QOIL01000018.1"/>
</dbReference>
<dbReference type="InterPro" id="IPR036271">
    <property type="entry name" value="Tet_transcr_reg_TetR-rel_C_sf"/>
</dbReference>
<dbReference type="InterPro" id="IPR009057">
    <property type="entry name" value="Homeodomain-like_sf"/>
</dbReference>
<dbReference type="AlphaFoldDB" id="A0A367F8Y6"/>
<keyword evidence="4" id="KW-0804">Transcription</keyword>
<feature type="compositionally biased region" description="Acidic residues" evidence="6">
    <location>
        <begin position="163"/>
        <end position="174"/>
    </location>
</feature>